<dbReference type="GO" id="GO:0016787">
    <property type="term" value="F:hydrolase activity"/>
    <property type="evidence" value="ECO:0007669"/>
    <property type="project" value="UniProtKB-KW"/>
</dbReference>
<dbReference type="SUPFAM" id="SSF52972">
    <property type="entry name" value="ITPase-like"/>
    <property type="match status" value="1"/>
</dbReference>
<dbReference type="InterPro" id="IPR003697">
    <property type="entry name" value="Maf-like"/>
</dbReference>
<protein>
    <recommendedName>
        <fullName evidence="5">Maf-like protein</fullName>
    </recommendedName>
</protein>
<accession>A0ABD2PMH1</accession>
<dbReference type="AlphaFoldDB" id="A0ABD2PMH1"/>
<evidence type="ECO:0000256" key="1">
    <source>
        <dbReference type="ARBA" id="ARBA00001968"/>
    </source>
</evidence>
<dbReference type="Pfam" id="PF02545">
    <property type="entry name" value="Maf"/>
    <property type="match status" value="1"/>
</dbReference>
<dbReference type="Gene3D" id="3.90.950.10">
    <property type="match status" value="1"/>
</dbReference>
<dbReference type="PANTHER" id="PTHR43213">
    <property type="entry name" value="BIFUNCTIONAL DTTP/UTP PYROPHOSPHATASE/METHYLTRANSFERASE PROTEIN-RELATED"/>
    <property type="match status" value="1"/>
</dbReference>
<evidence type="ECO:0008006" key="5">
    <source>
        <dbReference type="Google" id="ProtNLM"/>
    </source>
</evidence>
<evidence type="ECO:0000256" key="2">
    <source>
        <dbReference type="ARBA" id="ARBA00022801"/>
    </source>
</evidence>
<dbReference type="PANTHER" id="PTHR43213:SF5">
    <property type="entry name" value="BIFUNCTIONAL DTTP_UTP PYROPHOSPHATASE_METHYLTRANSFERASE PROTEIN-RELATED"/>
    <property type="match status" value="1"/>
</dbReference>
<keyword evidence="4" id="KW-1185">Reference proteome</keyword>
<dbReference type="EMBL" id="JBJKFK010005182">
    <property type="protein sequence ID" value="KAL3308469.1"/>
    <property type="molecule type" value="Genomic_DNA"/>
</dbReference>
<name>A0ABD2PMH1_9PLAT</name>
<keyword evidence="2" id="KW-0378">Hydrolase</keyword>
<sequence>MLFFNPNQLEDIEFILGSGSPRRKELLALVLGSDSSFKTCIPDFDESSIRPVDVSIKDYVEKISKQKGLKIAEQILKDCIAPEKSKKYKIIISADTMMLIDDKILGKPKDKAEAKSCLKMYFMGSIFLFKFASAFEITVEIKEIDSSNW</sequence>
<evidence type="ECO:0000313" key="3">
    <source>
        <dbReference type="EMBL" id="KAL3308469.1"/>
    </source>
</evidence>
<comment type="caution">
    <text evidence="3">The sequence shown here is derived from an EMBL/GenBank/DDBJ whole genome shotgun (WGS) entry which is preliminary data.</text>
</comment>
<evidence type="ECO:0000313" key="4">
    <source>
        <dbReference type="Proteomes" id="UP001626550"/>
    </source>
</evidence>
<comment type="cofactor">
    <cofactor evidence="1">
        <name>a divalent metal cation</name>
        <dbReference type="ChEBI" id="CHEBI:60240"/>
    </cofactor>
</comment>
<dbReference type="InterPro" id="IPR029001">
    <property type="entry name" value="ITPase-like_fam"/>
</dbReference>
<gene>
    <name evidence="3" type="ORF">Ciccas_013000</name>
</gene>
<proteinExistence type="predicted"/>
<organism evidence="3 4">
    <name type="scientific">Cichlidogyrus casuarinus</name>
    <dbReference type="NCBI Taxonomy" id="1844966"/>
    <lineage>
        <taxon>Eukaryota</taxon>
        <taxon>Metazoa</taxon>
        <taxon>Spiralia</taxon>
        <taxon>Lophotrochozoa</taxon>
        <taxon>Platyhelminthes</taxon>
        <taxon>Monogenea</taxon>
        <taxon>Monopisthocotylea</taxon>
        <taxon>Dactylogyridea</taxon>
        <taxon>Ancyrocephalidae</taxon>
        <taxon>Cichlidogyrus</taxon>
    </lineage>
</organism>
<dbReference type="Proteomes" id="UP001626550">
    <property type="component" value="Unassembled WGS sequence"/>
</dbReference>
<reference evidence="3 4" key="1">
    <citation type="submission" date="2024-11" db="EMBL/GenBank/DDBJ databases">
        <title>Adaptive evolution of stress response genes in parasites aligns with host niche diversity.</title>
        <authorList>
            <person name="Hahn C."/>
            <person name="Resl P."/>
        </authorList>
    </citation>
    <scope>NUCLEOTIDE SEQUENCE [LARGE SCALE GENOMIC DNA]</scope>
    <source>
        <strain evidence="3">EGGRZ-B1_66</strain>
        <tissue evidence="3">Body</tissue>
    </source>
</reference>